<dbReference type="PANTHER" id="PTHR30244">
    <property type="entry name" value="TRANSAMINASE"/>
    <property type="match status" value="1"/>
</dbReference>
<evidence type="ECO:0000313" key="6">
    <source>
        <dbReference type="Proteomes" id="UP001140076"/>
    </source>
</evidence>
<protein>
    <submittedName>
        <fullName evidence="5">DegT/DnrJ/EryC1/StrS family aminotransferase</fullName>
    </submittedName>
</protein>
<proteinExistence type="inferred from homology"/>
<comment type="caution">
    <text evidence="5">The sequence shown here is derived from an EMBL/GenBank/DDBJ whole genome shotgun (WGS) entry which is preliminary data.</text>
</comment>
<dbReference type="GO" id="GO:0000271">
    <property type="term" value="P:polysaccharide biosynthetic process"/>
    <property type="evidence" value="ECO:0007669"/>
    <property type="project" value="TreeGrafter"/>
</dbReference>
<dbReference type="EMBL" id="JAJAQC010000007">
    <property type="protein sequence ID" value="MDA0563803.1"/>
    <property type="molecule type" value="Genomic_DNA"/>
</dbReference>
<sequence length="409" mass="42618">MHRPAALGGAPAFAPDAFPAWPQWTDDERTGLTAALDEGLWGSSRARRAADFAADFARFQGAAIGLPMANGTCTLEAALVACGVGEGDEVVVPALTFAATAVAVLRVNAVPVVADVDPDSLCLVPEHVEAALTPRTRAVIAVHLAGAMAATDRLAALCAARGIDLIEDSAHAHGSRLLGRGAGSWGVFGSFSFQQSKLLTAGEGGALITSDPARAETARSYANCGRRTGGATYEHVRLGVNYRMTEWQGAVLAAQLRRYPAQLARREEGARHLGAALAATAGLRPQGRDPRMDRSAYYAYVLHYDPEAFGGLPAARFSAALAAEGVPVATPYPALNRLDMFAAGAAAPAPPTAAERVRAAVCPAAERAAQTTVWLHHRLLLAPPDRLARVAEACDRIRRAAGRLSAVGG</sequence>
<evidence type="ECO:0000256" key="3">
    <source>
        <dbReference type="PIRSR" id="PIRSR000390-2"/>
    </source>
</evidence>
<dbReference type="PIRSF" id="PIRSF000390">
    <property type="entry name" value="PLP_StrS"/>
    <property type="match status" value="1"/>
</dbReference>
<organism evidence="5 6">
    <name type="scientific">Streptomonospora mangrovi</name>
    <dbReference type="NCBI Taxonomy" id="2883123"/>
    <lineage>
        <taxon>Bacteria</taxon>
        <taxon>Bacillati</taxon>
        <taxon>Actinomycetota</taxon>
        <taxon>Actinomycetes</taxon>
        <taxon>Streptosporangiales</taxon>
        <taxon>Nocardiopsidaceae</taxon>
        <taxon>Streptomonospora</taxon>
    </lineage>
</organism>
<dbReference type="SUPFAM" id="SSF53383">
    <property type="entry name" value="PLP-dependent transferases"/>
    <property type="match status" value="1"/>
</dbReference>
<dbReference type="AlphaFoldDB" id="A0A9X3SCL2"/>
<dbReference type="Gene3D" id="3.90.1150.10">
    <property type="entry name" value="Aspartate Aminotransferase, domain 1"/>
    <property type="match status" value="1"/>
</dbReference>
<keyword evidence="5" id="KW-0808">Transferase</keyword>
<evidence type="ECO:0000256" key="1">
    <source>
        <dbReference type="ARBA" id="ARBA00001933"/>
    </source>
</evidence>
<keyword evidence="5" id="KW-0032">Aminotransferase</keyword>
<keyword evidence="6" id="KW-1185">Reference proteome</keyword>
<dbReference type="InterPro" id="IPR015424">
    <property type="entry name" value="PyrdxlP-dep_Trfase"/>
</dbReference>
<dbReference type="GO" id="GO:0030170">
    <property type="term" value="F:pyridoxal phosphate binding"/>
    <property type="evidence" value="ECO:0007669"/>
    <property type="project" value="TreeGrafter"/>
</dbReference>
<evidence type="ECO:0000256" key="4">
    <source>
        <dbReference type="RuleBase" id="RU004508"/>
    </source>
</evidence>
<dbReference type="GO" id="GO:0008483">
    <property type="term" value="F:transaminase activity"/>
    <property type="evidence" value="ECO:0007669"/>
    <property type="project" value="UniProtKB-KW"/>
</dbReference>
<keyword evidence="3 4" id="KW-0663">Pyridoxal phosphate</keyword>
<dbReference type="InterPro" id="IPR000653">
    <property type="entry name" value="DegT/StrS_aminotransferase"/>
</dbReference>
<comment type="similarity">
    <text evidence="4">Belongs to the DegT/DnrJ/EryC1 family.</text>
</comment>
<reference evidence="5" key="1">
    <citation type="submission" date="2021-10" db="EMBL/GenBank/DDBJ databases">
        <title>Streptomonospora sp. nov., isolated from mangrove soil.</title>
        <authorList>
            <person name="Chen X."/>
            <person name="Ge X."/>
            <person name="Liu W."/>
        </authorList>
    </citation>
    <scope>NUCLEOTIDE SEQUENCE</scope>
    <source>
        <strain evidence="5">S1-112</strain>
    </source>
</reference>
<accession>A0A9X3SCL2</accession>
<dbReference type="InterPro" id="IPR015422">
    <property type="entry name" value="PyrdxlP-dep_Trfase_small"/>
</dbReference>
<dbReference type="PANTHER" id="PTHR30244:SF34">
    <property type="entry name" value="DTDP-4-AMINO-4,6-DIDEOXYGALACTOSE TRANSAMINASE"/>
    <property type="match status" value="1"/>
</dbReference>
<feature type="modified residue" description="N6-(pyridoxal phosphate)lysine" evidence="3">
    <location>
        <position position="197"/>
    </location>
</feature>
<dbReference type="Proteomes" id="UP001140076">
    <property type="component" value="Unassembled WGS sequence"/>
</dbReference>
<dbReference type="Gene3D" id="3.40.640.10">
    <property type="entry name" value="Type I PLP-dependent aspartate aminotransferase-like (Major domain)"/>
    <property type="match status" value="1"/>
</dbReference>
<dbReference type="InterPro" id="IPR015421">
    <property type="entry name" value="PyrdxlP-dep_Trfase_major"/>
</dbReference>
<dbReference type="Pfam" id="PF01041">
    <property type="entry name" value="DegT_DnrJ_EryC1"/>
    <property type="match status" value="1"/>
</dbReference>
<evidence type="ECO:0000313" key="5">
    <source>
        <dbReference type="EMBL" id="MDA0563803.1"/>
    </source>
</evidence>
<gene>
    <name evidence="5" type="ORF">LG943_05595</name>
</gene>
<dbReference type="RefSeq" id="WP_270071089.1">
    <property type="nucleotide sequence ID" value="NZ_JAJAQC010000007.1"/>
</dbReference>
<name>A0A9X3SCL2_9ACTN</name>
<feature type="active site" description="Proton acceptor" evidence="2">
    <location>
        <position position="197"/>
    </location>
</feature>
<comment type="cofactor">
    <cofactor evidence="1">
        <name>pyridoxal 5'-phosphate</name>
        <dbReference type="ChEBI" id="CHEBI:597326"/>
    </cofactor>
</comment>
<evidence type="ECO:0000256" key="2">
    <source>
        <dbReference type="PIRSR" id="PIRSR000390-1"/>
    </source>
</evidence>